<accession>A0ABR7X5J0</accession>
<comment type="caution">
    <text evidence="2">The sequence shown here is derived from an EMBL/GenBank/DDBJ whole genome shotgun (WGS) entry which is preliminary data.</text>
</comment>
<keyword evidence="3" id="KW-1185">Reference proteome</keyword>
<keyword evidence="1" id="KW-1133">Transmembrane helix</keyword>
<name>A0ABR7X5J0_9SPHI</name>
<dbReference type="EMBL" id="JACWMW010000002">
    <property type="protein sequence ID" value="MBD1385849.1"/>
    <property type="molecule type" value="Genomic_DNA"/>
</dbReference>
<evidence type="ECO:0000313" key="2">
    <source>
        <dbReference type="EMBL" id="MBD1385849.1"/>
    </source>
</evidence>
<dbReference type="RefSeq" id="WP_191175703.1">
    <property type="nucleotide sequence ID" value="NZ_JACWMW010000002.1"/>
</dbReference>
<organism evidence="2 3">
    <name type="scientific">Mucilaginibacter rigui</name>
    <dbReference type="NCBI Taxonomy" id="534635"/>
    <lineage>
        <taxon>Bacteria</taxon>
        <taxon>Pseudomonadati</taxon>
        <taxon>Bacteroidota</taxon>
        <taxon>Sphingobacteriia</taxon>
        <taxon>Sphingobacteriales</taxon>
        <taxon>Sphingobacteriaceae</taxon>
        <taxon>Mucilaginibacter</taxon>
    </lineage>
</organism>
<keyword evidence="1" id="KW-0472">Membrane</keyword>
<evidence type="ECO:0000256" key="1">
    <source>
        <dbReference type="SAM" id="Phobius"/>
    </source>
</evidence>
<evidence type="ECO:0000313" key="3">
    <source>
        <dbReference type="Proteomes" id="UP000618754"/>
    </source>
</evidence>
<dbReference type="Proteomes" id="UP000618754">
    <property type="component" value="Unassembled WGS sequence"/>
</dbReference>
<feature type="transmembrane region" description="Helical" evidence="1">
    <location>
        <begin position="5"/>
        <end position="22"/>
    </location>
</feature>
<feature type="transmembrane region" description="Helical" evidence="1">
    <location>
        <begin position="28"/>
        <end position="46"/>
    </location>
</feature>
<reference evidence="2 3" key="1">
    <citation type="submission" date="2020-09" db="EMBL/GenBank/DDBJ databases">
        <title>Novel species of Mucilaginibacter isolated from a glacier on the Tibetan Plateau.</title>
        <authorList>
            <person name="Liu Q."/>
            <person name="Xin Y.-H."/>
        </authorList>
    </citation>
    <scope>NUCLEOTIDE SEQUENCE [LARGE SCALE GENOMIC DNA]</scope>
    <source>
        <strain evidence="2 3">CGMCC 1.13878</strain>
    </source>
</reference>
<keyword evidence="1" id="KW-0812">Transmembrane</keyword>
<protein>
    <submittedName>
        <fullName evidence="2">Uncharacterized protein</fullName>
    </submittedName>
</protein>
<proteinExistence type="predicted"/>
<sequence length="76" mass="8847">MKTTAYFIATCFISTFAFFGALGAKNPFPLFAVAFGIWALFLWGYSRRSKKDAAKRFQERLFNDYMRSKTRGSLRR</sequence>
<gene>
    <name evidence="2" type="ORF">IDJ75_11210</name>
</gene>